<evidence type="ECO:0000259" key="4">
    <source>
        <dbReference type="PROSITE" id="PS51186"/>
    </source>
</evidence>
<dbReference type="CDD" id="cd02169">
    <property type="entry name" value="Citrate_lyase_ligase"/>
    <property type="match status" value="1"/>
</dbReference>
<dbReference type="PANTHER" id="PTHR40599:SF1">
    <property type="entry name" value="[CITRATE [PRO-3S]-LYASE] LIGASE"/>
    <property type="match status" value="1"/>
</dbReference>
<dbReference type="RefSeq" id="WP_073050047.1">
    <property type="nucleotide sequence ID" value="NZ_FQZL01000022.1"/>
</dbReference>
<dbReference type="Proteomes" id="UP000184052">
    <property type="component" value="Unassembled WGS sequence"/>
</dbReference>
<dbReference type="SMART" id="SM00764">
    <property type="entry name" value="Citrate_ly_lig"/>
    <property type="match status" value="1"/>
</dbReference>
<dbReference type="EC" id="6.2.1.22" evidence="3"/>
<evidence type="ECO:0000313" key="6">
    <source>
        <dbReference type="Proteomes" id="UP000184052"/>
    </source>
</evidence>
<evidence type="ECO:0000256" key="1">
    <source>
        <dbReference type="ARBA" id="ARBA00022741"/>
    </source>
</evidence>
<dbReference type="EMBL" id="FQZL01000022">
    <property type="protein sequence ID" value="SHJ47415.1"/>
    <property type="molecule type" value="Genomic_DNA"/>
</dbReference>
<proteinExistence type="predicted"/>
<dbReference type="GO" id="GO:0016829">
    <property type="term" value="F:lyase activity"/>
    <property type="evidence" value="ECO:0007669"/>
    <property type="project" value="UniProtKB-KW"/>
</dbReference>
<dbReference type="InterPro" id="IPR004821">
    <property type="entry name" value="Cyt_trans-like"/>
</dbReference>
<reference evidence="5 6" key="1">
    <citation type="submission" date="2016-11" db="EMBL/GenBank/DDBJ databases">
        <authorList>
            <person name="Jaros S."/>
            <person name="Januszkiewicz K."/>
            <person name="Wedrychowicz H."/>
        </authorList>
    </citation>
    <scope>NUCLEOTIDE SEQUENCE [LARGE SCALE GENOMIC DNA]</scope>
    <source>
        <strain evidence="5 6">DSM 17477</strain>
    </source>
</reference>
<accession>A0A1M6JL64</accession>
<keyword evidence="1 3" id="KW-0547">Nucleotide-binding</keyword>
<dbReference type="OrthoDB" id="9779753at2"/>
<comment type="catalytic activity">
    <reaction evidence="3">
        <text>holo-[citrate lyase ACP] + acetate + ATP = acetyl-[citrate lyase ACP] + AMP + diphosphate</text>
        <dbReference type="Rhea" id="RHEA:23788"/>
        <dbReference type="Rhea" id="RHEA-COMP:10158"/>
        <dbReference type="Rhea" id="RHEA-COMP:13710"/>
        <dbReference type="ChEBI" id="CHEBI:30089"/>
        <dbReference type="ChEBI" id="CHEBI:30616"/>
        <dbReference type="ChEBI" id="CHEBI:33019"/>
        <dbReference type="ChEBI" id="CHEBI:82683"/>
        <dbReference type="ChEBI" id="CHEBI:137976"/>
        <dbReference type="ChEBI" id="CHEBI:456215"/>
        <dbReference type="EC" id="6.2.1.22"/>
    </reaction>
</comment>
<dbReference type="InterPro" id="IPR014729">
    <property type="entry name" value="Rossmann-like_a/b/a_fold"/>
</dbReference>
<dbReference type="SUPFAM" id="SSF55729">
    <property type="entry name" value="Acyl-CoA N-acyltransferases (Nat)"/>
    <property type="match status" value="1"/>
</dbReference>
<dbReference type="GO" id="GO:0008771">
    <property type="term" value="F:[citrate (pro-3S)-lyase] ligase activity"/>
    <property type="evidence" value="ECO:0007669"/>
    <property type="project" value="UniProtKB-EC"/>
</dbReference>
<dbReference type="Gene3D" id="3.40.50.620">
    <property type="entry name" value="HUPs"/>
    <property type="match status" value="1"/>
</dbReference>
<dbReference type="NCBIfam" id="TIGR00125">
    <property type="entry name" value="cyt_tran_rel"/>
    <property type="match status" value="1"/>
</dbReference>
<evidence type="ECO:0000256" key="2">
    <source>
        <dbReference type="ARBA" id="ARBA00022840"/>
    </source>
</evidence>
<sequence length="349" mass="40202">MEEYILSEIRPSDRRSIRKMEAMFEKEGIERDKNLDYTVGLYDEEYNLLATGSCFGKTLRCMAVDSNYQGKGLLNLVVTHLVEHQYNRGNLDLFLYTKCDSAKFFEDLNFHEIARVQDKLVFMENRREGFSKYSDNLAMKKVKAEKVAAAVVNANPFTLGHQYLLEKISEENDIVHIFVVSEDASLVPFSARYDLVKKGTAHLDNLIYHNTGEYLISTATFPSYFLKDEELVIESHARLDIEIFKKIAESLGVTRRYVGEEPFSKVTNIYNRVMKKELGECGIECVVIPRKENENGAISASKVRSLIHDGRIEQIRDSVPQTTYDFFVSTEEGMRVVDRIRNSSDYVHY</sequence>
<dbReference type="Gene3D" id="3.40.630.30">
    <property type="match status" value="1"/>
</dbReference>
<dbReference type="InterPro" id="IPR016181">
    <property type="entry name" value="Acyl_CoA_acyltransferase"/>
</dbReference>
<gene>
    <name evidence="5" type="ORF">SAMN02745751_02644</name>
</gene>
<comment type="function">
    <text evidence="3">Acetylation of prosthetic group (2-(5''-phosphoribosyl)-3'-dephosphocoenzyme-A) of the gamma subunit of citrate lyase.</text>
</comment>
<dbReference type="PROSITE" id="PS51186">
    <property type="entry name" value="GNAT"/>
    <property type="match status" value="1"/>
</dbReference>
<dbReference type="STRING" id="1121476.SAMN02745751_02644"/>
<feature type="domain" description="N-acetyltransferase" evidence="4">
    <location>
        <begin position="1"/>
        <end position="128"/>
    </location>
</feature>
<keyword evidence="3 5" id="KW-0436">Ligase</keyword>
<dbReference type="InterPro" id="IPR013166">
    <property type="entry name" value="Citrate_lyase_ligase_C"/>
</dbReference>
<dbReference type="NCBIfam" id="TIGR00124">
    <property type="entry name" value="cit_ly_ligase"/>
    <property type="match status" value="1"/>
</dbReference>
<keyword evidence="2 3" id="KW-0067">ATP-binding</keyword>
<dbReference type="SUPFAM" id="SSF52374">
    <property type="entry name" value="Nucleotidylyl transferase"/>
    <property type="match status" value="1"/>
</dbReference>
<dbReference type="GO" id="GO:0005524">
    <property type="term" value="F:ATP binding"/>
    <property type="evidence" value="ECO:0007669"/>
    <property type="project" value="UniProtKB-UniRule"/>
</dbReference>
<protein>
    <recommendedName>
        <fullName evidence="3">[Citrate [pro-3S]-lyase] ligase</fullName>
        <ecNumber evidence="3">6.2.1.22</ecNumber>
    </recommendedName>
</protein>
<dbReference type="Pfam" id="PF08218">
    <property type="entry name" value="Citrate_ly_lig"/>
    <property type="match status" value="1"/>
</dbReference>
<dbReference type="InterPro" id="IPR000182">
    <property type="entry name" value="GNAT_dom"/>
</dbReference>
<dbReference type="GO" id="GO:0016747">
    <property type="term" value="F:acyltransferase activity, transferring groups other than amino-acyl groups"/>
    <property type="evidence" value="ECO:0007669"/>
    <property type="project" value="InterPro"/>
</dbReference>
<organism evidence="5 6">
    <name type="scientific">Dethiosulfatibacter aminovorans DSM 17477</name>
    <dbReference type="NCBI Taxonomy" id="1121476"/>
    <lineage>
        <taxon>Bacteria</taxon>
        <taxon>Bacillati</taxon>
        <taxon>Bacillota</taxon>
        <taxon>Tissierellia</taxon>
        <taxon>Dethiosulfatibacter</taxon>
    </lineage>
</organism>
<keyword evidence="6" id="KW-1185">Reference proteome</keyword>
<dbReference type="AlphaFoldDB" id="A0A1M6JL64"/>
<dbReference type="InterPro" id="IPR005216">
    <property type="entry name" value="Citrate_lyase_ligase"/>
</dbReference>
<evidence type="ECO:0000256" key="3">
    <source>
        <dbReference type="PIRNR" id="PIRNR005751"/>
    </source>
</evidence>
<keyword evidence="5" id="KW-0456">Lyase</keyword>
<name>A0A1M6JL64_9FIRM</name>
<dbReference type="PIRSF" id="PIRSF005751">
    <property type="entry name" value="Acet_citr_lig"/>
    <property type="match status" value="1"/>
</dbReference>
<evidence type="ECO:0000313" key="5">
    <source>
        <dbReference type="EMBL" id="SHJ47415.1"/>
    </source>
</evidence>
<dbReference type="PANTHER" id="PTHR40599">
    <property type="entry name" value="[CITRATE [PRO-3S]-LYASE] LIGASE"/>
    <property type="match status" value="1"/>
</dbReference>